<dbReference type="PRINTS" id="PR00081">
    <property type="entry name" value="GDHRDH"/>
</dbReference>
<accession>T1BV66</accession>
<comment type="caution">
    <text evidence="2">The sequence shown here is derived from an EMBL/GenBank/DDBJ whole genome shotgun (WGS) entry which is preliminary data.</text>
</comment>
<comment type="similarity">
    <text evidence="1">Belongs to the short-chain dehydrogenases/reductases (SDR) family.</text>
</comment>
<dbReference type="InterPro" id="IPR002347">
    <property type="entry name" value="SDR_fam"/>
</dbReference>
<dbReference type="PANTHER" id="PTHR43943:SF2">
    <property type="entry name" value="DEHYDROGENASE_REDUCTASE 4"/>
    <property type="match status" value="1"/>
</dbReference>
<evidence type="ECO:0000313" key="2">
    <source>
        <dbReference type="EMBL" id="EQD72473.1"/>
    </source>
</evidence>
<sequence length="182" mass="19195">MSLNAGLKDARVLVTAASRGIGFGAAAAFLREGARVVVNSSDPGRLDRALEVLRPLGKVSGIPADLGQREDLDRLLKETRQLLGGLDTLVYVTGSPRPGTFLEQDFSDWSRAANLLVVSPAYLARGAAELMTETSRGARQVFLTSVAIREPIPNLATSSVCRIAVAGLVRTLARELAPAVSG</sequence>
<dbReference type="Pfam" id="PF00106">
    <property type="entry name" value="adh_short"/>
    <property type="match status" value="1"/>
</dbReference>
<dbReference type="PANTHER" id="PTHR43943">
    <property type="entry name" value="DEHYDROGENASE/REDUCTASE (SDR FAMILY) MEMBER 4"/>
    <property type="match status" value="1"/>
</dbReference>
<reference evidence="2" key="2">
    <citation type="journal article" date="2014" name="ISME J.">
        <title>Microbial stratification in low pH oxic and suboxic macroscopic growths along an acid mine drainage.</title>
        <authorList>
            <person name="Mendez-Garcia C."/>
            <person name="Mesa V."/>
            <person name="Sprenger R.R."/>
            <person name="Richter M."/>
            <person name="Diez M.S."/>
            <person name="Solano J."/>
            <person name="Bargiela R."/>
            <person name="Golyshina O.V."/>
            <person name="Manteca A."/>
            <person name="Ramos J.L."/>
            <person name="Gallego J.R."/>
            <person name="Llorente I."/>
            <person name="Martins Dos Santos V.A."/>
            <person name="Jensen O.N."/>
            <person name="Pelaez A.I."/>
            <person name="Sanchez J."/>
            <person name="Ferrer M."/>
        </authorList>
    </citation>
    <scope>NUCLEOTIDE SEQUENCE</scope>
</reference>
<gene>
    <name evidence="2" type="ORF">B1B_03736</name>
</gene>
<organism evidence="2">
    <name type="scientific">mine drainage metagenome</name>
    <dbReference type="NCBI Taxonomy" id="410659"/>
    <lineage>
        <taxon>unclassified sequences</taxon>
        <taxon>metagenomes</taxon>
        <taxon>ecological metagenomes</taxon>
    </lineage>
</organism>
<dbReference type="Gene3D" id="3.40.50.720">
    <property type="entry name" value="NAD(P)-binding Rossmann-like Domain"/>
    <property type="match status" value="1"/>
</dbReference>
<dbReference type="EMBL" id="AUZY01002316">
    <property type="protein sequence ID" value="EQD72473.1"/>
    <property type="molecule type" value="Genomic_DNA"/>
</dbReference>
<evidence type="ECO:0000256" key="1">
    <source>
        <dbReference type="ARBA" id="ARBA00006484"/>
    </source>
</evidence>
<dbReference type="InterPro" id="IPR036291">
    <property type="entry name" value="NAD(P)-bd_dom_sf"/>
</dbReference>
<dbReference type="AlphaFoldDB" id="T1BV66"/>
<reference evidence="2" key="1">
    <citation type="submission" date="2013-08" db="EMBL/GenBank/DDBJ databases">
        <authorList>
            <person name="Mendez C."/>
            <person name="Richter M."/>
            <person name="Ferrer M."/>
            <person name="Sanchez J."/>
        </authorList>
    </citation>
    <scope>NUCLEOTIDE SEQUENCE</scope>
</reference>
<name>T1BV66_9ZZZZ</name>
<proteinExistence type="inferred from homology"/>
<dbReference type="SUPFAM" id="SSF51735">
    <property type="entry name" value="NAD(P)-binding Rossmann-fold domains"/>
    <property type="match status" value="1"/>
</dbReference>
<protein>
    <submittedName>
        <fullName evidence="2">Short-chain dehydrogenase/reductase SDR</fullName>
    </submittedName>
</protein>